<dbReference type="InterPro" id="IPR007742">
    <property type="entry name" value="NosD_dom"/>
</dbReference>
<gene>
    <name evidence="7" type="ORF">HG719_04940</name>
</gene>
<dbReference type="PANTHER" id="PTHR22990:SF15">
    <property type="entry name" value="F-BOX ONLY PROTEIN 10"/>
    <property type="match status" value="1"/>
</dbReference>
<dbReference type="NCBIfam" id="TIGR03804">
    <property type="entry name" value="para_beta_helix"/>
    <property type="match status" value="4"/>
</dbReference>
<feature type="domain" description="Right handed beta helix" evidence="5">
    <location>
        <begin position="791"/>
        <end position="952"/>
    </location>
</feature>
<dbReference type="InterPro" id="IPR059177">
    <property type="entry name" value="GH29D-like_dom"/>
</dbReference>
<comment type="pathway">
    <text evidence="1">Protein modification; protein ubiquitination.</text>
</comment>
<dbReference type="Gene3D" id="2.160.20.10">
    <property type="entry name" value="Single-stranded right-handed beta-helix, Pectin lyase-like"/>
    <property type="match status" value="2"/>
</dbReference>
<sequence length="1826" mass="199405">ITADLTRNSKGTDTTAQGHIPDGIPINFTANRGIITSPLYTKNGKANSKFSRGSIPSGVVTITATLDNQSVQTIITLIAETTKPVVTTNLVGGIYNTTKSVTLTASDNLDLNPVIYYSLNNGSTWNSKVKTVTLNLNQGITNLKFYARNAANNTCTNQTITYTIDITKPTVTANPLGGTYSTIKTVTLTATDNLDPQPAIYYTTNGTNPTTSSTRYTKPINIVKTATLKFMAVDFVGNQAQVQSQTYILKLISNINTNKTYSTIQEAINDLSTLNNHIIEIKSGTYFENVLVTKKLIIKPAIGANVIVQALNPLQPVFKMNRYGNGTIIQGLNIRGSTNSSGVHSTEASNCIIRGNNFTGNYIGTYLLNNTKSILTDNIFTNNTFSFVFLNSNYNSVMNNTAIGNYHGARLGNSNYNLIQGNTIKNNPSGYGIGFEKSNYNTIRDNVLSGNLNAIYIGLGGNLVGNCSNNLILNNNMTGNNNSVYIYNSTSNTIYGNNLTGNYRGVCISSSDDVVIYNNFIANGRYGIYLGRCNNTIITENSIINTVYGINPQYSSATIHFNRITSSSNFSLVVQYNSTVNATNNWWGSNNPLVSLSNPSDICIQNGTVVYNPWIVLNLTGSFIHVTKNSTSRSQITADVTHNNQGQDTSSSGTIPDGLPVNFNTTLGTITPTTTTKRGKANVTLTSSTSSGPTTVTATLDNQKISKVFHKSFSTIQSAINDPLTLNGYTIVVGNGTYIENVIINKTLTLISEGDVTVQALNSSNPVFTINSGGNGSLILGFNIKGAVDSYGIYLNSTGNCTVWNNTITGNEDGVFLQNSSMNTIAANNINNSKYQYRIGTGIYLSESFKNRIIQNNIIDNDQGIWVLDSGDNEISENTITGNLDDAITVYYQYAGTFPPSNINDNVIMRNNISCNNGNGIQISDNRYVPGSKVCKIYENNISNNLYGIFVNYGSVDVYGNDISYNEWEGIWISGNLDVPPSYIHFNRISQNQHDGLFCNGALVNATNNWWGTNTPVYTAGTYNQFLNSTADIFQPANSAGIVLYNPFIILTTTPTSYKVSEGKVYESTITAKLIFNSYYEDTSSRGYVPDGVPVNFTADHGTITNISYTTNGKASSRLILDPNFQSGLTNVTATVDNESDYLLVDRIANANIRIMSSAINVNTNLPLDVNYTLPLNESTIWISVLWKNTGLFHNKVDLIVNGNIVSSWNVVNSAYLANQNNYPVQVFNQTLYLNGVFLNPLESNIYLQNFIKLNPQYQNYTKDQLLEVFLARIKQQYSFTDNEINFIRNNRNNFTDSLFVLMTYPGDAAEYLTLENSNTTETLSFIKPGDVILRESPMIYFDGYTEDGDAGYEGVRSFAIATTKITNNVVQYWLDRQSLYAPGAMKAAYGTFLTSLLVIKCHDMVADQAATAYNVTWTRTTPVVVSCLDDAKNAYITGESSLRMGMDVNSTADNVWAFRFACSSAFSPIEYYVAGDSTGLSVTLGLGERILNGELPELFMSNGYLVYKIQGKDDLFLLLDPVTGIVTDCALGISGVYCYHDQITNTQIQLAQNLTSNDPNVQPAFPVIIGSTVIDLAVGLSEILEPVLESVIAVGGTISFEAVITVLGPISLVATPIVLLEVLRPDIIEEAEMEGNFNTAQWWKQNIVDRWKDALQYIIFRSGGWSDVLDEQNAYINRINQPLYEQRDQGWQEFYNSIHEIGLYDIDDYFNDVDKSNMTDEKKQEAKNIGLDFWLKYVVSGGGDDDNTKYIPLGTALATGVKLLSDGISKGDVYQMVAGGTLVLSALTVAGASLTDGVSEALKMVIEATTTDNNSTSGGGGGGAF</sequence>
<dbReference type="InterPro" id="IPR006626">
    <property type="entry name" value="PbH1"/>
</dbReference>
<dbReference type="Pfam" id="PF13290">
    <property type="entry name" value="CHB_HEX_C_1"/>
    <property type="match status" value="1"/>
</dbReference>
<dbReference type="PANTHER" id="PTHR22990">
    <property type="entry name" value="F-BOX ONLY PROTEIN"/>
    <property type="match status" value="1"/>
</dbReference>
<dbReference type="SMART" id="SM00710">
    <property type="entry name" value="PbH1"/>
    <property type="match status" value="18"/>
</dbReference>
<feature type="domain" description="GH29D-like beta-sandwich" evidence="6">
    <location>
        <begin position="175"/>
        <end position="243"/>
    </location>
</feature>
<dbReference type="Gene3D" id="2.60.40.10">
    <property type="entry name" value="Immunoglobulins"/>
    <property type="match status" value="1"/>
</dbReference>
<dbReference type="InterPro" id="IPR051550">
    <property type="entry name" value="SCF-Subunits/Alg-Epimerases"/>
</dbReference>
<name>A0A7K4DMR0_9EURY</name>
<feature type="domain" description="Right handed beta helix" evidence="5">
    <location>
        <begin position="464"/>
        <end position="591"/>
    </location>
</feature>
<keyword evidence="2" id="KW-0677">Repeat</keyword>
<feature type="domain" description="Periplasmic copper-binding protein NosD beta helix" evidence="4">
    <location>
        <begin position="324"/>
        <end position="457"/>
    </location>
</feature>
<evidence type="ECO:0000259" key="4">
    <source>
        <dbReference type="Pfam" id="PF05048"/>
    </source>
</evidence>
<dbReference type="EMBL" id="JABBYL010000016">
    <property type="protein sequence ID" value="NMO09184.1"/>
    <property type="molecule type" value="Genomic_DNA"/>
</dbReference>
<reference evidence="7 8" key="1">
    <citation type="submission" date="2020-04" db="EMBL/GenBank/DDBJ databases">
        <title>Draft genome of Methanobacterium subterraneum isolated from animal feces.</title>
        <authorList>
            <person name="Ouboter H.T."/>
            <person name="Berger S."/>
            <person name="Gungor E."/>
            <person name="Jetten M.S.M."/>
            <person name="Welte C.U."/>
        </authorList>
    </citation>
    <scope>NUCLEOTIDE SEQUENCE [LARGE SCALE GENOMIC DNA]</scope>
    <source>
        <strain evidence="7">HO_2020</strain>
    </source>
</reference>
<dbReference type="InterPro" id="IPR012334">
    <property type="entry name" value="Pectin_lyas_fold"/>
</dbReference>
<dbReference type="RefSeq" id="WP_205835912.1">
    <property type="nucleotide sequence ID" value="NZ_JABBYL010000016.1"/>
</dbReference>
<dbReference type="Pfam" id="PF13229">
    <property type="entry name" value="Beta_helix"/>
    <property type="match status" value="2"/>
</dbReference>
<dbReference type="InterPro" id="IPR013783">
    <property type="entry name" value="Ig-like_fold"/>
</dbReference>
<evidence type="ECO:0000256" key="1">
    <source>
        <dbReference type="ARBA" id="ARBA00004906"/>
    </source>
</evidence>
<dbReference type="Proteomes" id="UP000591058">
    <property type="component" value="Unassembled WGS sequence"/>
</dbReference>
<dbReference type="InterPro" id="IPR011050">
    <property type="entry name" value="Pectin_lyase_fold/virulence"/>
</dbReference>
<dbReference type="Pfam" id="PF05048">
    <property type="entry name" value="NosD"/>
    <property type="match status" value="1"/>
</dbReference>
<protein>
    <submittedName>
        <fullName evidence="7">Uncharacterized protein</fullName>
    </submittedName>
</protein>
<dbReference type="SUPFAM" id="SSF51126">
    <property type="entry name" value="Pectin lyase-like"/>
    <property type="match status" value="3"/>
</dbReference>
<feature type="non-terminal residue" evidence="7">
    <location>
        <position position="1"/>
    </location>
</feature>
<evidence type="ECO:0000313" key="8">
    <source>
        <dbReference type="Proteomes" id="UP000591058"/>
    </source>
</evidence>
<dbReference type="Gene3D" id="3.30.1920.20">
    <property type="match status" value="1"/>
</dbReference>
<dbReference type="InterPro" id="IPR039448">
    <property type="entry name" value="Beta_helix"/>
</dbReference>
<evidence type="ECO:0000256" key="3">
    <source>
        <dbReference type="ARBA" id="ARBA00022786"/>
    </source>
</evidence>
<organism evidence="7 8">
    <name type="scientific">Methanobacterium subterraneum</name>
    <dbReference type="NCBI Taxonomy" id="59277"/>
    <lineage>
        <taxon>Archaea</taxon>
        <taxon>Methanobacteriati</taxon>
        <taxon>Methanobacteriota</taxon>
        <taxon>Methanomada group</taxon>
        <taxon>Methanobacteria</taxon>
        <taxon>Methanobacteriales</taxon>
        <taxon>Methanobacteriaceae</taxon>
        <taxon>Methanobacterium</taxon>
    </lineage>
</organism>
<evidence type="ECO:0000259" key="6">
    <source>
        <dbReference type="Pfam" id="PF13290"/>
    </source>
</evidence>
<keyword evidence="3" id="KW-0833">Ubl conjugation pathway</keyword>
<evidence type="ECO:0000256" key="2">
    <source>
        <dbReference type="ARBA" id="ARBA00022737"/>
    </source>
</evidence>
<evidence type="ECO:0000259" key="5">
    <source>
        <dbReference type="Pfam" id="PF13229"/>
    </source>
</evidence>
<evidence type="ECO:0000313" key="7">
    <source>
        <dbReference type="EMBL" id="NMO09184.1"/>
    </source>
</evidence>
<dbReference type="InterPro" id="IPR022441">
    <property type="entry name" value="Para_beta_helix_rpt-2"/>
</dbReference>
<proteinExistence type="predicted"/>
<comment type="caution">
    <text evidence="7">The sequence shown here is derived from an EMBL/GenBank/DDBJ whole genome shotgun (WGS) entry which is preliminary data.</text>
</comment>
<accession>A0A7K4DMR0</accession>